<evidence type="ECO:0000256" key="1">
    <source>
        <dbReference type="SAM" id="MobiDB-lite"/>
    </source>
</evidence>
<accession>A0A267F761</accession>
<feature type="non-terminal residue" evidence="2">
    <location>
        <position position="1"/>
    </location>
</feature>
<reference evidence="2 3" key="1">
    <citation type="submission" date="2017-06" db="EMBL/GenBank/DDBJ databases">
        <title>A platform for efficient transgenesis in Macrostomum lignano, a flatworm model organism for stem cell research.</title>
        <authorList>
            <person name="Berezikov E."/>
        </authorList>
    </citation>
    <scope>NUCLEOTIDE SEQUENCE [LARGE SCALE GENOMIC DNA]</scope>
    <source>
        <strain evidence="2">DV1</strain>
        <tissue evidence="2">Whole organism</tissue>
    </source>
</reference>
<organism evidence="2 3">
    <name type="scientific">Macrostomum lignano</name>
    <dbReference type="NCBI Taxonomy" id="282301"/>
    <lineage>
        <taxon>Eukaryota</taxon>
        <taxon>Metazoa</taxon>
        <taxon>Spiralia</taxon>
        <taxon>Lophotrochozoa</taxon>
        <taxon>Platyhelminthes</taxon>
        <taxon>Rhabditophora</taxon>
        <taxon>Macrostomorpha</taxon>
        <taxon>Macrostomida</taxon>
        <taxon>Macrostomidae</taxon>
        <taxon>Macrostomum</taxon>
    </lineage>
</organism>
<gene>
    <name evidence="2" type="ORF">BOX15_Mlig005820g1</name>
</gene>
<dbReference type="EMBL" id="NIVC01001309">
    <property type="protein sequence ID" value="PAA69596.1"/>
    <property type="molecule type" value="Genomic_DNA"/>
</dbReference>
<dbReference type="STRING" id="282301.A0A267F761"/>
<evidence type="ECO:0000313" key="2">
    <source>
        <dbReference type="EMBL" id="PAA69596.1"/>
    </source>
</evidence>
<feature type="region of interest" description="Disordered" evidence="1">
    <location>
        <begin position="1"/>
        <end position="22"/>
    </location>
</feature>
<feature type="region of interest" description="Disordered" evidence="1">
    <location>
        <begin position="159"/>
        <end position="190"/>
    </location>
</feature>
<keyword evidence="3" id="KW-1185">Reference proteome</keyword>
<dbReference type="InterPro" id="IPR036770">
    <property type="entry name" value="Ankyrin_rpt-contain_sf"/>
</dbReference>
<dbReference type="AlphaFoldDB" id="A0A267F761"/>
<dbReference type="Gene3D" id="1.25.40.20">
    <property type="entry name" value="Ankyrin repeat-containing domain"/>
    <property type="match status" value="1"/>
</dbReference>
<name>A0A267F761_9PLAT</name>
<sequence>RTQQHSLNEDPDTIASVHSETSMGVGVRKVIDDVAELKKTQALRIQHRLTTEGASKAFDFQQQQQSNNAIRSKRKSSSASNATPRLKSKRFVSLQMEAAPVNSISTVPVAGETMSKGFVAMETFVRNPVAEETATTQPIAMKTESTHHLVATKTATTDPASNAINETTPTDRVAKETAPTEEPVAMETASAEPVAMETASAEPVAMETAPTTDTVAMKTDSSAPVAMETADSRHPIPSERLRLPMTELRNGALQSALMLSVLRGHADLAERLLSLDPSQAHRHYDSGGRNLLHYCAAAEPSVAAAVVARLLRLLRDGRASVSGLRAALTMPDGGWRTPVQAAARWDSLAAVRLLSLLAVELRLPREAACNVDAADVVRSGAWRVARWLRRTGQLRALHADDDDAGDDDGWQSRLDVGDDCAAASCIREGPAAVTGWDADLRGDSLEASLETAAMAEAFSDALTARCPADAVEAARLLPLLSVGHITACRWLLDCGDWRLLSDEALKEAVAAVAAKRVSEI</sequence>
<feature type="region of interest" description="Disordered" evidence="1">
    <location>
        <begin position="53"/>
        <end position="87"/>
    </location>
</feature>
<proteinExistence type="predicted"/>
<evidence type="ECO:0000313" key="3">
    <source>
        <dbReference type="Proteomes" id="UP000215902"/>
    </source>
</evidence>
<feature type="compositionally biased region" description="Polar residues" evidence="1">
    <location>
        <begin position="159"/>
        <end position="170"/>
    </location>
</feature>
<protein>
    <submittedName>
        <fullName evidence="2">Uncharacterized protein</fullName>
    </submittedName>
</protein>
<dbReference type="Proteomes" id="UP000215902">
    <property type="component" value="Unassembled WGS sequence"/>
</dbReference>
<comment type="caution">
    <text evidence="2">The sequence shown here is derived from an EMBL/GenBank/DDBJ whole genome shotgun (WGS) entry which is preliminary data.</text>
</comment>
<dbReference type="SUPFAM" id="SSF48403">
    <property type="entry name" value="Ankyrin repeat"/>
    <property type="match status" value="1"/>
</dbReference>